<evidence type="ECO:0000256" key="4">
    <source>
        <dbReference type="ARBA" id="ARBA00022989"/>
    </source>
</evidence>
<dbReference type="EMBL" id="CP036259">
    <property type="protein sequence ID" value="QDR81181.1"/>
    <property type="molecule type" value="Genomic_DNA"/>
</dbReference>
<feature type="transmembrane region" description="Helical" evidence="6">
    <location>
        <begin position="400"/>
        <end position="418"/>
    </location>
</feature>
<evidence type="ECO:0000256" key="1">
    <source>
        <dbReference type="ARBA" id="ARBA00004651"/>
    </source>
</evidence>
<feature type="transmembrane region" description="Helical" evidence="6">
    <location>
        <begin position="279"/>
        <end position="301"/>
    </location>
</feature>
<keyword evidence="3 6" id="KW-0812">Transmembrane</keyword>
<organism evidence="8 9">
    <name type="scientific">Sporomusa termitida</name>
    <dbReference type="NCBI Taxonomy" id="2377"/>
    <lineage>
        <taxon>Bacteria</taxon>
        <taxon>Bacillati</taxon>
        <taxon>Bacillota</taxon>
        <taxon>Negativicutes</taxon>
        <taxon>Selenomonadales</taxon>
        <taxon>Sporomusaceae</taxon>
        <taxon>Sporomusa</taxon>
    </lineage>
</organism>
<dbReference type="KEGG" id="sted:SPTER_25550"/>
<feature type="transmembrane region" description="Helical" evidence="6">
    <location>
        <begin position="12"/>
        <end position="33"/>
    </location>
</feature>
<dbReference type="SUPFAM" id="SSF103473">
    <property type="entry name" value="MFS general substrate transporter"/>
    <property type="match status" value="1"/>
</dbReference>
<dbReference type="PANTHER" id="PTHR23508">
    <property type="entry name" value="CARBOXYLIC ACID TRANSPORTER PROTEIN HOMOLOG"/>
    <property type="match status" value="1"/>
</dbReference>
<feature type="domain" description="Major facilitator superfamily (MFS) profile" evidence="7">
    <location>
        <begin position="14"/>
        <end position="423"/>
    </location>
</feature>
<feature type="transmembrane region" description="Helical" evidence="6">
    <location>
        <begin position="313"/>
        <end position="333"/>
    </location>
</feature>
<feature type="transmembrane region" description="Helical" evidence="6">
    <location>
        <begin position="168"/>
        <end position="187"/>
    </location>
</feature>
<name>A0A517DUZ9_9FIRM</name>
<feature type="transmembrane region" description="Helical" evidence="6">
    <location>
        <begin position="106"/>
        <end position="126"/>
    </location>
</feature>
<evidence type="ECO:0000256" key="2">
    <source>
        <dbReference type="ARBA" id="ARBA00022448"/>
    </source>
</evidence>
<reference evidence="8 9" key="1">
    <citation type="submission" date="2019-02" db="EMBL/GenBank/DDBJ databases">
        <title>Closed genome of Sporomusa termitida DSM 4440.</title>
        <authorList>
            <person name="Poehlein A."/>
            <person name="Daniel R."/>
        </authorList>
    </citation>
    <scope>NUCLEOTIDE SEQUENCE [LARGE SCALE GENOMIC DNA]</scope>
    <source>
        <strain evidence="8 9">DSM 4440</strain>
    </source>
</reference>
<dbReference type="GO" id="GO:0046943">
    <property type="term" value="F:carboxylic acid transmembrane transporter activity"/>
    <property type="evidence" value="ECO:0007669"/>
    <property type="project" value="TreeGrafter"/>
</dbReference>
<dbReference type="Proteomes" id="UP000320776">
    <property type="component" value="Chromosome"/>
</dbReference>
<feature type="transmembrane region" description="Helical" evidence="6">
    <location>
        <begin position="246"/>
        <end position="267"/>
    </location>
</feature>
<dbReference type="Gene3D" id="1.20.1250.20">
    <property type="entry name" value="MFS general substrate transporter like domains"/>
    <property type="match status" value="1"/>
</dbReference>
<evidence type="ECO:0000313" key="9">
    <source>
        <dbReference type="Proteomes" id="UP000320776"/>
    </source>
</evidence>
<dbReference type="InterPro" id="IPR005829">
    <property type="entry name" value="Sugar_transporter_CS"/>
</dbReference>
<evidence type="ECO:0000256" key="3">
    <source>
        <dbReference type="ARBA" id="ARBA00022692"/>
    </source>
</evidence>
<evidence type="ECO:0000259" key="7">
    <source>
        <dbReference type="PROSITE" id="PS50850"/>
    </source>
</evidence>
<keyword evidence="9" id="KW-1185">Reference proteome</keyword>
<dbReference type="PANTHER" id="PTHR23508:SF10">
    <property type="entry name" value="CARBOXYLIC ACID TRANSPORTER PROTEIN HOMOLOG"/>
    <property type="match status" value="1"/>
</dbReference>
<keyword evidence="2" id="KW-0813">Transport</keyword>
<feature type="transmembrane region" description="Helical" evidence="6">
    <location>
        <begin position="79"/>
        <end position="100"/>
    </location>
</feature>
<dbReference type="InterPro" id="IPR011701">
    <property type="entry name" value="MFS"/>
</dbReference>
<dbReference type="InterPro" id="IPR020846">
    <property type="entry name" value="MFS_dom"/>
</dbReference>
<dbReference type="PROSITE" id="PS00217">
    <property type="entry name" value="SUGAR_TRANSPORT_2"/>
    <property type="match status" value="1"/>
</dbReference>
<feature type="transmembrane region" description="Helical" evidence="6">
    <location>
        <begin position="138"/>
        <end position="162"/>
    </location>
</feature>
<dbReference type="AlphaFoldDB" id="A0A517DUZ9"/>
<evidence type="ECO:0000256" key="6">
    <source>
        <dbReference type="SAM" id="Phobius"/>
    </source>
</evidence>
<dbReference type="InterPro" id="IPR036259">
    <property type="entry name" value="MFS_trans_sf"/>
</dbReference>
<dbReference type="Pfam" id="PF07690">
    <property type="entry name" value="MFS_1"/>
    <property type="match status" value="1"/>
</dbReference>
<feature type="transmembrane region" description="Helical" evidence="6">
    <location>
        <begin position="53"/>
        <end position="72"/>
    </location>
</feature>
<gene>
    <name evidence="8" type="primary">pcaK_1</name>
    <name evidence="8" type="ORF">SPTER_25550</name>
</gene>
<evidence type="ECO:0000256" key="5">
    <source>
        <dbReference type="ARBA" id="ARBA00023136"/>
    </source>
</evidence>
<keyword evidence="4 6" id="KW-1133">Transmembrane helix</keyword>
<keyword evidence="5 6" id="KW-0472">Membrane</keyword>
<dbReference type="GO" id="GO:0005886">
    <property type="term" value="C:plasma membrane"/>
    <property type="evidence" value="ECO:0007669"/>
    <property type="project" value="UniProtKB-SubCell"/>
</dbReference>
<dbReference type="PROSITE" id="PS50850">
    <property type="entry name" value="MFS"/>
    <property type="match status" value="1"/>
</dbReference>
<protein>
    <submittedName>
        <fullName evidence="8">4-hydroxybenzoate transporter PcaK</fullName>
    </submittedName>
</protein>
<sequence length="429" mass="46734">MLDNNSVKLPHWLLLLCCIAALAFDGYDLVIYATTIPMLLVEWNISPAYAGLIGSYAFGAGVVGAVLGGVLGDKWGRKATIITSVIIFTAGTFATTLATGPVSFGIFRTITGLGLGMTSPNVLALVSEYFPHKWKQAAVSASATGMQLGGIMSALAGIYLLTPYGWKSVYYFGSIAIFLVPFLFWYMPETPWLLVAKNNARQLRLILSKFRPDLVVSDDAHFEYPQAKEKSSLANVFAENRFTSTILFWLVYFMNMYMIFGTTTWIPTLMMNAGHALGMSLWFFLALFLGAAMGSLICGYLAEYFGAKRVLVILYYGAFFFILLLSVPMGVYATTVVTGLAGMCTMGAQNVTHGYVTQYYPPTVRTTMMGWGLGLGRFGGLLGPIAGGTLLSMKVTLFQSFLWFAVPGLIAGSAIAFVQNRYGYANRLT</sequence>
<evidence type="ECO:0000313" key="8">
    <source>
        <dbReference type="EMBL" id="QDR81181.1"/>
    </source>
</evidence>
<dbReference type="RefSeq" id="WP_170233249.1">
    <property type="nucleotide sequence ID" value="NZ_CP036259.1"/>
</dbReference>
<comment type="subcellular location">
    <subcellularLocation>
        <location evidence="1">Cell membrane</location>
        <topology evidence="1">Multi-pass membrane protein</topology>
    </subcellularLocation>
</comment>
<accession>A0A517DUZ9</accession>
<proteinExistence type="predicted"/>